<evidence type="ECO:0000313" key="2">
    <source>
        <dbReference type="Proteomes" id="UP000451048"/>
    </source>
</evidence>
<proteinExistence type="predicted"/>
<accession>A0AAJ3D9X1</accession>
<dbReference type="EMBL" id="WTTO01000073">
    <property type="protein sequence ID" value="NAR74800.1"/>
    <property type="molecule type" value="Genomic_DNA"/>
</dbReference>
<dbReference type="AlphaFoldDB" id="A0AAJ3D9X1"/>
<gene>
    <name evidence="1" type="ORF">GPS52_15260</name>
</gene>
<organism evidence="1 2">
    <name type="scientific">Acinetobacter haemolyticus</name>
    <dbReference type="NCBI Taxonomy" id="29430"/>
    <lineage>
        <taxon>Bacteria</taxon>
        <taxon>Pseudomonadati</taxon>
        <taxon>Pseudomonadota</taxon>
        <taxon>Gammaproteobacteria</taxon>
        <taxon>Moraxellales</taxon>
        <taxon>Moraxellaceae</taxon>
        <taxon>Acinetobacter</taxon>
    </lineage>
</organism>
<dbReference type="Proteomes" id="UP000451048">
    <property type="component" value="Unassembled WGS sequence"/>
</dbReference>
<evidence type="ECO:0000313" key="1">
    <source>
        <dbReference type="EMBL" id="NAR74800.1"/>
    </source>
</evidence>
<sequence length="270" mass="31919">MFLIVNILNTDFHINFIRSNEDFIFKSDITKKISSNTNILYFTENNLGQALNFISSNINHIEKLVLIKDKRLDVDFELYKIGFVGEIDYKEAPLSKNHLAEQVTKILKNFRYMNGLFSSGDDIELLRLPFLNFNSEFLINLPNIIREKSSKEEFQEEFNLCLSSIRKTHRKPKRRSGNKKKFFLDDVHKYFDLGDERHAHHETGQPHDNYCNLKAHLRFGFKLDERQHFNVSYDSDNTARINGRYLNCHEEDISFKGRVHLNIFTNDFIT</sequence>
<comment type="caution">
    <text evidence="1">The sequence shown here is derived from an EMBL/GenBank/DDBJ whole genome shotgun (WGS) entry which is preliminary data.</text>
</comment>
<name>A0AAJ3D9X1_ACIHA</name>
<dbReference type="RefSeq" id="WP_160132611.1">
    <property type="nucleotide sequence ID" value="NZ_CP032000.1"/>
</dbReference>
<reference evidence="1 2" key="1">
    <citation type="submission" date="2019-12" db="EMBL/GenBank/DDBJ databases">
        <title>Acinetobacter haemolyticus comparative genomics.</title>
        <authorList>
            <person name="Castro-Jaimes S."/>
            <person name="Bello-Lopez E."/>
            <person name="Velazquez-Acosta C."/>
            <person name="Volkow-Fernandez P."/>
            <person name="Lozano-Zarain P."/>
            <person name="Castillo Ramirez S."/>
            <person name="Cevallos M.A."/>
        </authorList>
    </citation>
    <scope>NUCLEOTIDE SEQUENCE [LARGE SCALE GENOMIC DNA]</scope>
    <source>
        <strain evidence="1 2">AN10</strain>
    </source>
</reference>
<protein>
    <submittedName>
        <fullName evidence="1">Uncharacterized protein</fullName>
    </submittedName>
</protein>